<dbReference type="EMBL" id="CAJOBF010016041">
    <property type="protein sequence ID" value="CAF4352125.1"/>
    <property type="molecule type" value="Genomic_DNA"/>
</dbReference>
<evidence type="ECO:0000313" key="3">
    <source>
        <dbReference type="EMBL" id="CAF4352125.1"/>
    </source>
</evidence>
<dbReference type="Proteomes" id="UP000663887">
    <property type="component" value="Unassembled WGS sequence"/>
</dbReference>
<dbReference type="Proteomes" id="UP000663842">
    <property type="component" value="Unassembled WGS sequence"/>
</dbReference>
<accession>A0A816RZ95</accession>
<evidence type="ECO:0000256" key="1">
    <source>
        <dbReference type="SAM" id="MobiDB-lite"/>
    </source>
</evidence>
<gene>
    <name evidence="3" type="ORF">UXM345_LOCUS36059</name>
    <name evidence="2" type="ORF">XDN619_LOCUS13575</name>
</gene>
<proteinExistence type="predicted"/>
<organism evidence="2 4">
    <name type="scientific">Rotaria magnacalcarata</name>
    <dbReference type="NCBI Taxonomy" id="392030"/>
    <lineage>
        <taxon>Eukaryota</taxon>
        <taxon>Metazoa</taxon>
        <taxon>Spiralia</taxon>
        <taxon>Gnathifera</taxon>
        <taxon>Rotifera</taxon>
        <taxon>Eurotatoria</taxon>
        <taxon>Bdelloidea</taxon>
        <taxon>Philodinida</taxon>
        <taxon>Philodinidae</taxon>
        <taxon>Rotaria</taxon>
    </lineage>
</organism>
<dbReference type="AlphaFoldDB" id="A0A816RZ95"/>
<feature type="region of interest" description="Disordered" evidence="1">
    <location>
        <begin position="1"/>
        <end position="26"/>
    </location>
</feature>
<dbReference type="EMBL" id="CAJNRG010005343">
    <property type="protein sequence ID" value="CAF2075772.1"/>
    <property type="molecule type" value="Genomic_DNA"/>
</dbReference>
<evidence type="ECO:0000313" key="2">
    <source>
        <dbReference type="EMBL" id="CAF2075772.1"/>
    </source>
</evidence>
<feature type="compositionally biased region" description="Low complexity" evidence="1">
    <location>
        <begin position="61"/>
        <end position="71"/>
    </location>
</feature>
<reference evidence="2" key="1">
    <citation type="submission" date="2021-02" db="EMBL/GenBank/DDBJ databases">
        <authorList>
            <person name="Nowell W R."/>
        </authorList>
    </citation>
    <scope>NUCLEOTIDE SEQUENCE</scope>
</reference>
<sequence length="216" mass="22503">MIAFTDGGATVQPSIGDDSDEDGPDTVQQVDQELIQPLMNIAEEAVGCVSTIEERLRITRSNKSNQSSSNGTSGGGGSWVFGSEKNKNNLYEAIDCPKPCVNIVPNICVDYVVLNDDGTALSNSSSVGVSNEYVSFSKSSVDMSTCNKPVSSNSGEVVAVGNIPPPGQYSNVAQAAGGINNSSNSNGKSLAVKPTNNFSETMCILQDESTSENSCV</sequence>
<feature type="region of interest" description="Disordered" evidence="1">
    <location>
        <begin position="60"/>
        <end position="79"/>
    </location>
</feature>
<comment type="caution">
    <text evidence="2">The sequence shown here is derived from an EMBL/GenBank/DDBJ whole genome shotgun (WGS) entry which is preliminary data.</text>
</comment>
<evidence type="ECO:0000313" key="4">
    <source>
        <dbReference type="Proteomes" id="UP000663887"/>
    </source>
</evidence>
<protein>
    <submittedName>
        <fullName evidence="2">Uncharacterized protein</fullName>
    </submittedName>
</protein>
<feature type="non-terminal residue" evidence="2">
    <location>
        <position position="1"/>
    </location>
</feature>
<name>A0A816RZ95_9BILA</name>